<keyword evidence="3" id="KW-0175">Coiled coil</keyword>
<gene>
    <name evidence="7" type="ORF">FB554_0423</name>
</gene>
<name>A0A542X8Z4_9MICO</name>
<comment type="caution">
    <text evidence="7">The sequence shown here is derived from an EMBL/GenBank/DDBJ whole genome shotgun (WGS) entry which is preliminary data.</text>
</comment>
<dbReference type="GO" id="GO:0006310">
    <property type="term" value="P:DNA recombination"/>
    <property type="evidence" value="ECO:0007669"/>
    <property type="project" value="UniProtKB-KW"/>
</dbReference>
<sequence>MSVPDGSLLGMDIVIALVGLLVGLVVGALGAAAWLRQSFAARTAAVSTERDLLRERVVDLEATVADDAQTAAALSPLRDALGRVEQQVQTLERDRQEQYGRLTSRLGEVATSTASLHRETASLAGALNSSTARGAWGELQLRRVLEHAGLLSRCDFDEQVSAVTRHDVRVRPDVVVRLPGERVLVIDAKAPMTSFLDAQADGLDATQRADALAAHARALRGHVDTLAAKAYWSAFDDAPQMVACFVPADAMLADALTSDPSLMDRALARKVVLASPSTLMALLRTVALAWQHDALTSNARELLDLGRQLHERLGTMGKHVAAMGGSLRRSVETYNQLVGSLESRVLATGRKMHELGLTDSELPEVPPIEATPRSLSAPELLAAATADDARPELDLGLADGRSVSNAAPRPGESERTRDAG</sequence>
<proteinExistence type="inferred from homology"/>
<evidence type="ECO:0000256" key="3">
    <source>
        <dbReference type="ARBA" id="ARBA00023054"/>
    </source>
</evidence>
<accession>A0A542X8Z4</accession>
<feature type="compositionally biased region" description="Basic and acidic residues" evidence="5">
    <location>
        <begin position="411"/>
        <end position="420"/>
    </location>
</feature>
<evidence type="ECO:0000313" key="7">
    <source>
        <dbReference type="EMBL" id="TQL32302.1"/>
    </source>
</evidence>
<dbReference type="Proteomes" id="UP000318336">
    <property type="component" value="Unassembled WGS sequence"/>
</dbReference>
<keyword evidence="6" id="KW-1133">Transmembrane helix</keyword>
<dbReference type="EMBL" id="VFOK01000001">
    <property type="protein sequence ID" value="TQL32302.1"/>
    <property type="molecule type" value="Genomic_DNA"/>
</dbReference>
<keyword evidence="6" id="KW-0812">Transmembrane</keyword>
<organism evidence="7 8">
    <name type="scientific">Barrientosiimonas humi</name>
    <dbReference type="NCBI Taxonomy" id="999931"/>
    <lineage>
        <taxon>Bacteria</taxon>
        <taxon>Bacillati</taxon>
        <taxon>Actinomycetota</taxon>
        <taxon>Actinomycetes</taxon>
        <taxon>Micrococcales</taxon>
        <taxon>Dermacoccaceae</taxon>
        <taxon>Barrientosiimonas</taxon>
    </lineage>
</organism>
<evidence type="ECO:0000256" key="2">
    <source>
        <dbReference type="ARBA" id="ARBA00009840"/>
    </source>
</evidence>
<feature type="region of interest" description="Disordered" evidence="5">
    <location>
        <begin position="357"/>
        <end position="420"/>
    </location>
</feature>
<dbReference type="Pfam" id="PF02646">
    <property type="entry name" value="RmuC"/>
    <property type="match status" value="1"/>
</dbReference>
<evidence type="ECO:0000256" key="6">
    <source>
        <dbReference type="SAM" id="Phobius"/>
    </source>
</evidence>
<protein>
    <submittedName>
        <fullName evidence="7">DNA recombination protein RmuC</fullName>
    </submittedName>
</protein>
<keyword evidence="4" id="KW-0233">DNA recombination</keyword>
<evidence type="ECO:0000256" key="1">
    <source>
        <dbReference type="ARBA" id="ARBA00003416"/>
    </source>
</evidence>
<reference evidence="7 8" key="1">
    <citation type="submission" date="2019-06" db="EMBL/GenBank/DDBJ databases">
        <title>Sequencing the genomes of 1000 actinobacteria strains.</title>
        <authorList>
            <person name="Klenk H.-P."/>
        </authorList>
    </citation>
    <scope>NUCLEOTIDE SEQUENCE [LARGE SCALE GENOMIC DNA]</scope>
    <source>
        <strain evidence="7 8">DSM 24617</strain>
    </source>
</reference>
<comment type="function">
    <text evidence="1">Involved in DNA recombination.</text>
</comment>
<comment type="similarity">
    <text evidence="2">Belongs to the RmuC family.</text>
</comment>
<keyword evidence="8" id="KW-1185">Reference proteome</keyword>
<evidence type="ECO:0000313" key="8">
    <source>
        <dbReference type="Proteomes" id="UP000318336"/>
    </source>
</evidence>
<dbReference type="AlphaFoldDB" id="A0A542X8Z4"/>
<evidence type="ECO:0000256" key="4">
    <source>
        <dbReference type="ARBA" id="ARBA00023172"/>
    </source>
</evidence>
<dbReference type="PANTHER" id="PTHR30563">
    <property type="entry name" value="DNA RECOMBINATION PROTEIN RMUC"/>
    <property type="match status" value="1"/>
</dbReference>
<evidence type="ECO:0000256" key="5">
    <source>
        <dbReference type="SAM" id="MobiDB-lite"/>
    </source>
</evidence>
<feature type="transmembrane region" description="Helical" evidence="6">
    <location>
        <begin position="13"/>
        <end position="35"/>
    </location>
</feature>
<dbReference type="InterPro" id="IPR003798">
    <property type="entry name" value="DNA_recombination_RmuC"/>
</dbReference>
<dbReference type="PANTHER" id="PTHR30563:SF0">
    <property type="entry name" value="DNA RECOMBINATION PROTEIN RMUC"/>
    <property type="match status" value="1"/>
</dbReference>
<keyword evidence="6" id="KW-0472">Membrane</keyword>